<dbReference type="Gene3D" id="3.40.50.1860">
    <property type="match status" value="2"/>
</dbReference>
<dbReference type="InterPro" id="IPR001920">
    <property type="entry name" value="Asp/Glu_race"/>
</dbReference>
<reference evidence="3 4" key="1">
    <citation type="submission" date="2013-07" db="EMBL/GenBank/DDBJ databases">
        <title>Genome of Archaeoglobus fulgidus.</title>
        <authorList>
            <person name="Fiebig A."/>
            <person name="Birkeland N.-K."/>
        </authorList>
    </citation>
    <scope>NUCLEOTIDE SEQUENCE [LARGE SCALE GENOMIC DNA]</scope>
    <source>
        <strain evidence="3 4">DSM 8774</strain>
    </source>
</reference>
<dbReference type="InterPro" id="IPR018187">
    <property type="entry name" value="Asp/Glu_racemase_AS_1"/>
</dbReference>
<dbReference type="PANTHER" id="PTHR21198:SF7">
    <property type="entry name" value="ASPARTATE-GLUTAMATE RACEMASE FAMILY"/>
    <property type="match status" value="1"/>
</dbReference>
<dbReference type="InterPro" id="IPR015942">
    <property type="entry name" value="Asp/Glu/hydantoin_racemase"/>
</dbReference>
<dbReference type="InterPro" id="IPR033134">
    <property type="entry name" value="Asp/Glu_racemase_AS_2"/>
</dbReference>
<dbReference type="EMBL" id="CP006577">
    <property type="protein sequence ID" value="AIG98302.1"/>
    <property type="molecule type" value="Genomic_DNA"/>
</dbReference>
<dbReference type="EC" id="5.1.1.13" evidence="3"/>
<dbReference type="RefSeq" id="WP_010878919.1">
    <property type="nucleotide sequence ID" value="NZ_CP006577.1"/>
</dbReference>
<dbReference type="AlphaFoldDB" id="A0A075WEU2"/>
<dbReference type="PROSITE" id="PS00924">
    <property type="entry name" value="ASP_GLU_RACEMASE_2"/>
    <property type="match status" value="1"/>
</dbReference>
<dbReference type="InterPro" id="IPR004380">
    <property type="entry name" value="Asp_race"/>
</dbReference>
<dbReference type="GO" id="GO:0047689">
    <property type="term" value="F:aspartate racemase activity"/>
    <property type="evidence" value="ECO:0007669"/>
    <property type="project" value="UniProtKB-EC"/>
</dbReference>
<evidence type="ECO:0000256" key="2">
    <source>
        <dbReference type="ARBA" id="ARBA00023235"/>
    </source>
</evidence>
<dbReference type="KEGG" id="afg:AFULGI_00015360"/>
<sequence>MIGLIGGMSWESTVEYYRIMNEMVKEKLGGWNSAEVLLYSVNFEEIVSLQKAGEWDRLGEILGDIAVKLENAGAKAVLICTNTMHKVADAVEKRIGIPLINIIDVTAEALKGDGVKKAGLLGTKFTMEDGFYQERMKKHGIEVIVPEKEEDRNAIHSIIFDELCLGIIREESERRLRKIVDELKERGAEGIILGCTELPLILRDEEFYNTTKLHAEAAVQLLLEG</sequence>
<proteinExistence type="inferred from homology"/>
<keyword evidence="2 3" id="KW-0413">Isomerase</keyword>
<gene>
    <name evidence="3" type="ORF">AFULGI_00015360</name>
</gene>
<dbReference type="Pfam" id="PF01177">
    <property type="entry name" value="Asp_Glu_race"/>
    <property type="match status" value="1"/>
</dbReference>
<dbReference type="Proteomes" id="UP000028501">
    <property type="component" value="Chromosome"/>
</dbReference>
<evidence type="ECO:0000313" key="4">
    <source>
        <dbReference type="Proteomes" id="UP000028501"/>
    </source>
</evidence>
<evidence type="ECO:0000256" key="1">
    <source>
        <dbReference type="ARBA" id="ARBA00007847"/>
    </source>
</evidence>
<accession>A0A075WEU2</accession>
<dbReference type="PANTHER" id="PTHR21198">
    <property type="entry name" value="GLUTAMATE RACEMASE"/>
    <property type="match status" value="1"/>
</dbReference>
<protein>
    <submittedName>
        <fullName evidence="3">Aspartate racemase</fullName>
        <ecNumber evidence="3">5.1.1.13</ecNumber>
    </submittedName>
</protein>
<dbReference type="HOGENOM" id="CLU_055360_1_0_2"/>
<comment type="similarity">
    <text evidence="1">Belongs to the aspartate/glutamate racemases family.</text>
</comment>
<dbReference type="SUPFAM" id="SSF53681">
    <property type="entry name" value="Aspartate/glutamate racemase"/>
    <property type="match status" value="2"/>
</dbReference>
<dbReference type="NCBIfam" id="TIGR00035">
    <property type="entry name" value="asp_race"/>
    <property type="match status" value="1"/>
</dbReference>
<evidence type="ECO:0000313" key="3">
    <source>
        <dbReference type="EMBL" id="AIG98302.1"/>
    </source>
</evidence>
<dbReference type="GeneID" id="24795034"/>
<dbReference type="PROSITE" id="PS00923">
    <property type="entry name" value="ASP_GLU_RACEMASE_1"/>
    <property type="match status" value="1"/>
</dbReference>
<organism evidence="3 4">
    <name type="scientific">Archaeoglobus fulgidus DSM 8774</name>
    <dbReference type="NCBI Taxonomy" id="1344584"/>
    <lineage>
        <taxon>Archaea</taxon>
        <taxon>Methanobacteriati</taxon>
        <taxon>Methanobacteriota</taxon>
        <taxon>Archaeoglobi</taxon>
        <taxon>Archaeoglobales</taxon>
        <taxon>Archaeoglobaceae</taxon>
        <taxon>Archaeoglobus</taxon>
    </lineage>
</organism>
<name>A0A075WEU2_ARCFL</name>